<dbReference type="EMBL" id="PISP01000003">
    <property type="protein sequence ID" value="PKD42976.1"/>
    <property type="molecule type" value="Genomic_DNA"/>
</dbReference>
<dbReference type="GO" id="GO:0019305">
    <property type="term" value="P:dTDP-rhamnose biosynthetic process"/>
    <property type="evidence" value="ECO:0007669"/>
    <property type="project" value="UniProtKB-UniPathway"/>
</dbReference>
<dbReference type="Gene3D" id="3.90.25.10">
    <property type="entry name" value="UDP-galactose 4-epimerase, domain 1"/>
    <property type="match status" value="1"/>
</dbReference>
<evidence type="ECO:0000256" key="1">
    <source>
        <dbReference type="ARBA" id="ARBA00004781"/>
    </source>
</evidence>
<dbReference type="RefSeq" id="WP_101073451.1">
    <property type="nucleotide sequence ID" value="NZ_PISP01000003.1"/>
</dbReference>
<keyword evidence="9" id="KW-1185">Reference proteome</keyword>
<name>A0A2N0VFK7_9BACT</name>
<dbReference type="OrthoDB" id="9803892at2"/>
<comment type="caution">
    <text evidence="8">The sequence shown here is derived from an EMBL/GenBank/DDBJ whole genome shotgun (WGS) entry which is preliminary data.</text>
</comment>
<dbReference type="AlphaFoldDB" id="A0A2N0VFK7"/>
<dbReference type="Gene3D" id="3.40.50.720">
    <property type="entry name" value="NAD(P)-binding Rossmann-like Domain"/>
    <property type="match status" value="1"/>
</dbReference>
<evidence type="ECO:0000256" key="6">
    <source>
        <dbReference type="RuleBase" id="RU364082"/>
    </source>
</evidence>
<sequence>MKFLITGANGQLGKEWVRFLELKGLPFDAFGSSKLDITNREEVRNRLKECRPDVVINCAAYTNVDEAEDQTELAYSVNETGVEHLVSACMEYNCKLVHFSTDYVFPGNFEDGSKFPEGYPEDAEKRPVNAYGRSKRAGEIIIEKSPLDCLLIRVSWLCGPFGNNFVKTMLRLAETRNELSVVDDQKGSPSFTFDVVEKTFQLLKDGKSGIYHISSKGKISWADFAEEIFNQSDLKVKVNRIPSSEFPTKANRPAFSLLSNQKLEKEGLNVLAWKAGLSVLLKKLNHPL</sequence>
<dbReference type="Proteomes" id="UP000233398">
    <property type="component" value="Unassembled WGS sequence"/>
</dbReference>
<evidence type="ECO:0000256" key="3">
    <source>
        <dbReference type="ARBA" id="ARBA00012929"/>
    </source>
</evidence>
<organism evidence="8 9">
    <name type="scientific">Rhodohalobacter barkolensis</name>
    <dbReference type="NCBI Taxonomy" id="2053187"/>
    <lineage>
        <taxon>Bacteria</taxon>
        <taxon>Pseudomonadati</taxon>
        <taxon>Balneolota</taxon>
        <taxon>Balneolia</taxon>
        <taxon>Balneolales</taxon>
        <taxon>Balneolaceae</taxon>
        <taxon>Rhodohalobacter</taxon>
    </lineage>
</organism>
<dbReference type="GO" id="GO:0008831">
    <property type="term" value="F:dTDP-4-dehydrorhamnose reductase activity"/>
    <property type="evidence" value="ECO:0007669"/>
    <property type="project" value="UniProtKB-EC"/>
</dbReference>
<evidence type="ECO:0000256" key="2">
    <source>
        <dbReference type="ARBA" id="ARBA00010944"/>
    </source>
</evidence>
<dbReference type="Pfam" id="PF04321">
    <property type="entry name" value="RmlD_sub_bind"/>
    <property type="match status" value="1"/>
</dbReference>
<evidence type="ECO:0000259" key="7">
    <source>
        <dbReference type="Pfam" id="PF04321"/>
    </source>
</evidence>
<dbReference type="UniPathway" id="UPA00124"/>
<dbReference type="GO" id="GO:0005829">
    <property type="term" value="C:cytosol"/>
    <property type="evidence" value="ECO:0007669"/>
    <property type="project" value="TreeGrafter"/>
</dbReference>
<reference evidence="8 9" key="1">
    <citation type="submission" date="2017-11" db="EMBL/GenBank/DDBJ databases">
        <title>Rhodohalobacter 15182 sp. nov., isolated from a salt lake.</title>
        <authorList>
            <person name="Han S."/>
        </authorList>
    </citation>
    <scope>NUCLEOTIDE SEQUENCE [LARGE SCALE GENOMIC DNA]</scope>
    <source>
        <strain evidence="8 9">15182</strain>
    </source>
</reference>
<dbReference type="InterPro" id="IPR029903">
    <property type="entry name" value="RmlD-like-bd"/>
</dbReference>
<evidence type="ECO:0000256" key="4">
    <source>
        <dbReference type="ARBA" id="ARBA00017099"/>
    </source>
</evidence>
<comment type="function">
    <text evidence="6">Catalyzes the reduction of dTDP-6-deoxy-L-lyxo-4-hexulose to yield dTDP-L-rhamnose.</text>
</comment>
<evidence type="ECO:0000313" key="9">
    <source>
        <dbReference type="Proteomes" id="UP000233398"/>
    </source>
</evidence>
<proteinExistence type="inferred from homology"/>
<comment type="similarity">
    <text evidence="2 6">Belongs to the dTDP-4-dehydrorhamnose reductase family.</text>
</comment>
<dbReference type="NCBIfam" id="TIGR01214">
    <property type="entry name" value="rmlD"/>
    <property type="match status" value="1"/>
</dbReference>
<dbReference type="PANTHER" id="PTHR10491:SF4">
    <property type="entry name" value="METHIONINE ADENOSYLTRANSFERASE 2 SUBUNIT BETA"/>
    <property type="match status" value="1"/>
</dbReference>
<dbReference type="InterPro" id="IPR005913">
    <property type="entry name" value="dTDP_dehydrorham_reduct"/>
</dbReference>
<dbReference type="SUPFAM" id="SSF51735">
    <property type="entry name" value="NAD(P)-binding Rossmann-fold domains"/>
    <property type="match status" value="1"/>
</dbReference>
<dbReference type="PANTHER" id="PTHR10491">
    <property type="entry name" value="DTDP-4-DEHYDRORHAMNOSE REDUCTASE"/>
    <property type="match status" value="1"/>
</dbReference>
<evidence type="ECO:0000256" key="5">
    <source>
        <dbReference type="ARBA" id="ARBA00048200"/>
    </source>
</evidence>
<keyword evidence="6" id="KW-0560">Oxidoreductase</keyword>
<dbReference type="InterPro" id="IPR036291">
    <property type="entry name" value="NAD(P)-bd_dom_sf"/>
</dbReference>
<comment type="catalytic activity">
    <reaction evidence="5">
        <text>dTDP-beta-L-rhamnose + NADP(+) = dTDP-4-dehydro-beta-L-rhamnose + NADPH + H(+)</text>
        <dbReference type="Rhea" id="RHEA:21796"/>
        <dbReference type="ChEBI" id="CHEBI:15378"/>
        <dbReference type="ChEBI" id="CHEBI:57510"/>
        <dbReference type="ChEBI" id="CHEBI:57783"/>
        <dbReference type="ChEBI" id="CHEBI:58349"/>
        <dbReference type="ChEBI" id="CHEBI:62830"/>
        <dbReference type="EC" id="1.1.1.133"/>
    </reaction>
</comment>
<comment type="pathway">
    <text evidence="1 6">Carbohydrate biosynthesis; dTDP-L-rhamnose biosynthesis.</text>
</comment>
<dbReference type="EC" id="1.1.1.133" evidence="3 6"/>
<accession>A0A2N0VFK7</accession>
<evidence type="ECO:0000313" key="8">
    <source>
        <dbReference type="EMBL" id="PKD42976.1"/>
    </source>
</evidence>
<gene>
    <name evidence="8" type="primary">rfbD</name>
    <name evidence="8" type="ORF">CWD77_10075</name>
</gene>
<feature type="domain" description="RmlD-like substrate binding" evidence="7">
    <location>
        <begin position="1"/>
        <end position="284"/>
    </location>
</feature>
<keyword evidence="6" id="KW-0521">NADP</keyword>
<protein>
    <recommendedName>
        <fullName evidence="4 6">dTDP-4-dehydrorhamnose reductase</fullName>
        <ecNumber evidence="3 6">1.1.1.133</ecNumber>
    </recommendedName>
</protein>
<dbReference type="CDD" id="cd05254">
    <property type="entry name" value="dTDP_HR_like_SDR_e"/>
    <property type="match status" value="1"/>
</dbReference>